<dbReference type="Proteomes" id="UP000075243">
    <property type="component" value="Unassembled WGS sequence"/>
</dbReference>
<dbReference type="Gene3D" id="6.20.50.80">
    <property type="match status" value="1"/>
</dbReference>
<keyword evidence="8" id="KW-0472">Membrane</keyword>
<dbReference type="InterPro" id="IPR044893">
    <property type="entry name" value="RNA_pol_Rpb1_clamp_domain"/>
</dbReference>
<dbReference type="Pfam" id="PF04983">
    <property type="entry name" value="RNA_pol_Rpb1_3"/>
    <property type="match status" value="1"/>
</dbReference>
<evidence type="ECO:0000256" key="6">
    <source>
        <dbReference type="ARBA" id="ARBA00048552"/>
    </source>
</evidence>
<dbReference type="EC" id="2.7.7.6" evidence="7"/>
<dbReference type="PANTHER" id="PTHR19376">
    <property type="entry name" value="DNA-DIRECTED RNA POLYMERASE"/>
    <property type="match status" value="1"/>
</dbReference>
<dbReference type="InterPro" id="IPR006592">
    <property type="entry name" value="RNA_pol_N"/>
</dbReference>
<keyword evidence="11" id="KW-1185">Reference proteome</keyword>
<dbReference type="Pfam" id="PF04997">
    <property type="entry name" value="RNA_pol_Rpb1_1"/>
    <property type="match status" value="1"/>
</dbReference>
<comment type="catalytic activity">
    <reaction evidence="6 7">
        <text>RNA(n) + a ribonucleoside 5'-triphosphate = RNA(n+1) + diphosphate</text>
        <dbReference type="Rhea" id="RHEA:21248"/>
        <dbReference type="Rhea" id="RHEA-COMP:14527"/>
        <dbReference type="Rhea" id="RHEA-COMP:17342"/>
        <dbReference type="ChEBI" id="CHEBI:33019"/>
        <dbReference type="ChEBI" id="CHEBI:61557"/>
        <dbReference type="ChEBI" id="CHEBI:140395"/>
        <dbReference type="EC" id="2.7.7.6"/>
    </reaction>
</comment>
<dbReference type="STRING" id="3821.A0A151S2P7"/>
<dbReference type="Gene3D" id="4.10.860.120">
    <property type="entry name" value="RNA polymerase II, clamp domain"/>
    <property type="match status" value="1"/>
</dbReference>
<dbReference type="Gene3D" id="1.10.274.100">
    <property type="entry name" value="RNA polymerase Rpb1, domain 3"/>
    <property type="match status" value="1"/>
</dbReference>
<evidence type="ECO:0000256" key="8">
    <source>
        <dbReference type="SAM" id="Phobius"/>
    </source>
</evidence>
<dbReference type="GO" id="GO:0003677">
    <property type="term" value="F:DNA binding"/>
    <property type="evidence" value="ECO:0007669"/>
    <property type="project" value="InterPro"/>
</dbReference>
<gene>
    <name evidence="10" type="ORF">KK1_029237</name>
</gene>
<dbReference type="OMA" id="QHAPEAY"/>
<dbReference type="GO" id="GO:0006351">
    <property type="term" value="P:DNA-templated transcription"/>
    <property type="evidence" value="ECO:0007669"/>
    <property type="project" value="InterPro"/>
</dbReference>
<dbReference type="GO" id="GO:0016604">
    <property type="term" value="C:nuclear body"/>
    <property type="evidence" value="ECO:0007669"/>
    <property type="project" value="EnsemblPlants"/>
</dbReference>
<protein>
    <recommendedName>
        <fullName evidence="7">DNA-directed RNA polymerase subunit</fullName>
        <ecNumber evidence="7">2.7.7.6</ecNumber>
    </recommendedName>
</protein>
<dbReference type="Pfam" id="PF04998">
    <property type="entry name" value="RNA_pol_Rpb1_5"/>
    <property type="match status" value="1"/>
</dbReference>
<dbReference type="SUPFAM" id="SSF64484">
    <property type="entry name" value="beta and beta-prime subunits of DNA dependent RNA-polymerase"/>
    <property type="match status" value="1"/>
</dbReference>
<evidence type="ECO:0000256" key="4">
    <source>
        <dbReference type="ARBA" id="ARBA00022833"/>
    </source>
</evidence>
<accession>A0A151S2P7</accession>
<name>A0A151S2P7_CAJCA</name>
<dbReference type="GO" id="GO:0035194">
    <property type="term" value="P:regulatory ncRNA-mediated post-transcriptional gene silencing"/>
    <property type="evidence" value="ECO:0007669"/>
    <property type="project" value="EnsemblPlants"/>
</dbReference>
<keyword evidence="8" id="KW-1133">Transmembrane helix</keyword>
<evidence type="ECO:0000259" key="9">
    <source>
        <dbReference type="SMART" id="SM00663"/>
    </source>
</evidence>
<dbReference type="InterPro" id="IPR042102">
    <property type="entry name" value="RNA_pol_Rpb1_3_sf"/>
</dbReference>
<feature type="domain" description="RNA polymerase N-terminal" evidence="9">
    <location>
        <begin position="255"/>
        <end position="455"/>
    </location>
</feature>
<keyword evidence="5 7" id="KW-0804">Transcription</keyword>
<sequence>MEDNPPSSLLDGTVVGIKFGMATRQEICTASISDSSISHASQLSNPFLGLPLEFGRCESCGTSEVGKCEGHFGYIELPVPIYHPSHVSELKRMLSLVCLNCLKLRKTKMKMRFFIFCMSISNLCELVIQVIFFKEDCIIVIREMITKNCCNCIYICTASSSGLAQRLLSPCCEELNASLVSIREVKTSDGACYLALRVSKSKIQNGFWSFLEKYGYRYEGDHIRALLPCEAMEIIKRMPIETRKKLAGKGYFPQDGYVLKYLPVPPNCLSVPVVSDGVSVMSSDPSITILRKLLRKVEIIKSSRSGEPNFESHHVEANDLQSVVNQYFQIRGTSKAARDIETRFGVNKELNESSTKAWLEKMRTLFIRKGSGFSSRNVITGDCYKRINEVGIPMLVKRCFFDRAAANQLAMFLLLPLPQPALLKASSGDSYWTSIQMLQCALPLCFDCTGGRYLIRQSEILEFDFNRDVLPATINEIAASIFFGKGPKEALNFFDVMQPFLMESLFADGFSVSLQDFSISKAIKRIINRNIGKVSSLLYQLRSLYNELVAQQLEKHIRDIELPIINFALKSTKLGELIDSKSKSAIDKVVQQIGFLGQQLFERGRFYSKGLVEDVASHFHGKCCYDEEGYPSAEYGLLKGCFFNGLDPYEEMVHSISTREILVRSSRGLSEPGTLFKNLMAILRDVVICYDGTVRNVCSNSIIQFEYGIQAGEKTQHLFPAGEPVGVLAATSMSNPAYKAVLDASPSSNSSWELMKEILLCKVNFKNEPIDRRVILYLNDCDCGRSYCRENAAYSVKNQLRKVSLKDAAVEFIIEYQQQRTHKGNSENDAGLVGHIYLDEMMLDELKINMDDVFQKCQDRLNSFGRKKKLNPILKNTQLSFRQYYLRGTAKGLILCCILDISSIFYWSCESDLHICLGVKLGLKTWNSSVVSWFESTHFAAPCITFIWPDSGDEDLDNTVKVMSDTICPVLLETIIQAMDTTKFNEKGSCSKFEFEDSNAINVPPTFMIDSGSNNGSCFIT</sequence>
<dbReference type="InterPro" id="IPR007066">
    <property type="entry name" value="RNA_pol_Rpb1_3"/>
</dbReference>
<dbReference type="SMART" id="SM00663">
    <property type="entry name" value="RPOLA_N"/>
    <property type="match status" value="1"/>
</dbReference>
<keyword evidence="4" id="KW-0862">Zinc</keyword>
<dbReference type="GO" id="GO:0000419">
    <property type="term" value="C:RNA polymerase V complex"/>
    <property type="evidence" value="ECO:0007669"/>
    <property type="project" value="EnsemblPlants"/>
</dbReference>
<dbReference type="InterPro" id="IPR045867">
    <property type="entry name" value="DNA-dir_RpoC_beta_prime"/>
</dbReference>
<proteinExistence type="inferred from homology"/>
<keyword evidence="2 7" id="KW-0808">Transferase</keyword>
<evidence type="ECO:0000256" key="5">
    <source>
        <dbReference type="ARBA" id="ARBA00023163"/>
    </source>
</evidence>
<dbReference type="GO" id="GO:0050832">
    <property type="term" value="P:defense response to fungus"/>
    <property type="evidence" value="ECO:0007669"/>
    <property type="project" value="EnsemblPlants"/>
</dbReference>
<dbReference type="AlphaFoldDB" id="A0A151S2P7"/>
<feature type="transmembrane region" description="Helical" evidence="8">
    <location>
        <begin position="113"/>
        <end position="133"/>
    </location>
</feature>
<keyword evidence="1 7" id="KW-0240">DNA-directed RNA polymerase</keyword>
<keyword evidence="8" id="KW-0812">Transmembrane</keyword>
<dbReference type="GO" id="GO:0005730">
    <property type="term" value="C:nucleolus"/>
    <property type="evidence" value="ECO:0007669"/>
    <property type="project" value="EnsemblPlants"/>
</dbReference>
<evidence type="ECO:0000256" key="1">
    <source>
        <dbReference type="ARBA" id="ARBA00022478"/>
    </source>
</evidence>
<evidence type="ECO:0000313" key="11">
    <source>
        <dbReference type="Proteomes" id="UP000075243"/>
    </source>
</evidence>
<comment type="similarity">
    <text evidence="7">Belongs to the RNA polymerase beta' chain family.</text>
</comment>
<dbReference type="PANTHER" id="PTHR19376:SF51">
    <property type="entry name" value="DNA-DIRECTED RNA POLYMERASE V SUBUNIT 1"/>
    <property type="match status" value="1"/>
</dbReference>
<dbReference type="Gramene" id="C.cajan_29618.t">
    <property type="protein sequence ID" value="C.cajan_29618.t"/>
    <property type="gene ID" value="C.cajan_29618"/>
</dbReference>
<keyword evidence="3 7" id="KW-0548">Nucleotidyltransferase</keyword>
<comment type="function">
    <text evidence="7">DNA-dependent RNA polymerase catalyzes the transcription of DNA into RNA using the four ribonucleoside triphosphates as substrates.</text>
</comment>
<organism evidence="10 11">
    <name type="scientific">Cajanus cajan</name>
    <name type="common">Pigeon pea</name>
    <name type="synonym">Cajanus indicus</name>
    <dbReference type="NCBI Taxonomy" id="3821"/>
    <lineage>
        <taxon>Eukaryota</taxon>
        <taxon>Viridiplantae</taxon>
        <taxon>Streptophyta</taxon>
        <taxon>Embryophyta</taxon>
        <taxon>Tracheophyta</taxon>
        <taxon>Spermatophyta</taxon>
        <taxon>Magnoliopsida</taxon>
        <taxon>eudicotyledons</taxon>
        <taxon>Gunneridae</taxon>
        <taxon>Pentapetalae</taxon>
        <taxon>rosids</taxon>
        <taxon>fabids</taxon>
        <taxon>Fabales</taxon>
        <taxon>Fabaceae</taxon>
        <taxon>Papilionoideae</taxon>
        <taxon>50 kb inversion clade</taxon>
        <taxon>NPAAA clade</taxon>
        <taxon>indigoferoid/millettioid clade</taxon>
        <taxon>Phaseoleae</taxon>
        <taxon>Cajanus</taxon>
    </lineage>
</organism>
<dbReference type="EMBL" id="KQ483485">
    <property type="protein sequence ID" value="KYP49034.1"/>
    <property type="molecule type" value="Genomic_DNA"/>
</dbReference>
<evidence type="ECO:0000256" key="7">
    <source>
        <dbReference type="RuleBase" id="RU004279"/>
    </source>
</evidence>
<reference evidence="10" key="1">
    <citation type="journal article" date="2012" name="Nat. Biotechnol.">
        <title>Draft genome sequence of pigeonpea (Cajanus cajan), an orphan legume crop of resource-poor farmers.</title>
        <authorList>
            <person name="Varshney R.K."/>
            <person name="Chen W."/>
            <person name="Li Y."/>
            <person name="Bharti A.K."/>
            <person name="Saxena R.K."/>
            <person name="Schlueter J.A."/>
            <person name="Donoghue M.T."/>
            <person name="Azam S."/>
            <person name="Fan G."/>
            <person name="Whaley A.M."/>
            <person name="Farmer A.D."/>
            <person name="Sheridan J."/>
            <person name="Iwata A."/>
            <person name="Tuteja R."/>
            <person name="Penmetsa R.V."/>
            <person name="Wu W."/>
            <person name="Upadhyaya H.D."/>
            <person name="Yang S.P."/>
            <person name="Shah T."/>
            <person name="Saxena K.B."/>
            <person name="Michael T."/>
            <person name="McCombie W.R."/>
            <person name="Yang B."/>
            <person name="Zhang G."/>
            <person name="Yang H."/>
            <person name="Wang J."/>
            <person name="Spillane C."/>
            <person name="Cook D.R."/>
            <person name="May G.D."/>
            <person name="Xu X."/>
            <person name="Jackson S.A."/>
        </authorList>
    </citation>
    <scope>NUCLEOTIDE SEQUENCE [LARGE SCALE GENOMIC DNA]</scope>
</reference>
<evidence type="ECO:0000256" key="3">
    <source>
        <dbReference type="ARBA" id="ARBA00022695"/>
    </source>
</evidence>
<dbReference type="GO" id="GO:0003899">
    <property type="term" value="F:DNA-directed RNA polymerase activity"/>
    <property type="evidence" value="ECO:0007669"/>
    <property type="project" value="UniProtKB-EC"/>
</dbReference>
<dbReference type="GO" id="GO:0030422">
    <property type="term" value="P:siRNA processing"/>
    <property type="evidence" value="ECO:0007669"/>
    <property type="project" value="EnsemblPlants"/>
</dbReference>
<dbReference type="GO" id="GO:0000418">
    <property type="term" value="C:RNA polymerase IV complex"/>
    <property type="evidence" value="ECO:0007669"/>
    <property type="project" value="EnsemblPlants"/>
</dbReference>
<evidence type="ECO:0000313" key="10">
    <source>
        <dbReference type="EMBL" id="KYP49034.1"/>
    </source>
</evidence>
<dbReference type="InterPro" id="IPR007081">
    <property type="entry name" value="RNA_pol_Rpb1_5"/>
</dbReference>
<dbReference type="InterPro" id="IPR007080">
    <property type="entry name" value="RNA_pol_Rpb1_1"/>
</dbReference>
<evidence type="ECO:0000256" key="2">
    <source>
        <dbReference type="ARBA" id="ARBA00022679"/>
    </source>
</evidence>